<sequence>MKENLRELQLLPVPISHQLSAWKSDSSESLSLKAGGTSNKPSVNLQLSISLPPLQSSPNCSLAFPTSMYSYKEIDMSCVKALKWQAEEQIRLATAEREYAEQVREMTRREMELAQSELAQARIMWEKARGEVEKAERLKERATRQIGSTCMEITCQACWRRFSP</sequence>
<dbReference type="GO" id="GO:0005634">
    <property type="term" value="C:nucleus"/>
    <property type="evidence" value="ECO:0007669"/>
    <property type="project" value="TreeGrafter"/>
</dbReference>
<dbReference type="Proteomes" id="UP000631114">
    <property type="component" value="Unassembled WGS sequence"/>
</dbReference>
<reference evidence="2 3" key="1">
    <citation type="submission" date="2020-10" db="EMBL/GenBank/DDBJ databases">
        <title>The Coptis chinensis genome and diversification of protoberbering-type alkaloids.</title>
        <authorList>
            <person name="Wang B."/>
            <person name="Shu S."/>
            <person name="Song C."/>
            <person name="Liu Y."/>
        </authorList>
    </citation>
    <scope>NUCLEOTIDE SEQUENCE [LARGE SCALE GENOMIC DNA]</scope>
    <source>
        <strain evidence="2">HL-2020</strain>
        <tissue evidence="2">Leaf</tissue>
    </source>
</reference>
<organism evidence="2 3">
    <name type="scientific">Coptis chinensis</name>
    <dbReference type="NCBI Taxonomy" id="261450"/>
    <lineage>
        <taxon>Eukaryota</taxon>
        <taxon>Viridiplantae</taxon>
        <taxon>Streptophyta</taxon>
        <taxon>Embryophyta</taxon>
        <taxon>Tracheophyta</taxon>
        <taxon>Spermatophyta</taxon>
        <taxon>Magnoliopsida</taxon>
        <taxon>Ranunculales</taxon>
        <taxon>Ranunculaceae</taxon>
        <taxon>Coptidoideae</taxon>
        <taxon>Coptis</taxon>
    </lineage>
</organism>
<protein>
    <submittedName>
        <fullName evidence="2">Uncharacterized protein</fullName>
    </submittedName>
</protein>
<dbReference type="PANTHER" id="PTHR34946:SF2">
    <property type="entry name" value="OS04G0386300 PROTEIN"/>
    <property type="match status" value="1"/>
</dbReference>
<proteinExistence type="predicted"/>
<evidence type="ECO:0000313" key="3">
    <source>
        <dbReference type="Proteomes" id="UP000631114"/>
    </source>
</evidence>
<evidence type="ECO:0000256" key="1">
    <source>
        <dbReference type="SAM" id="Coils"/>
    </source>
</evidence>
<comment type="caution">
    <text evidence="2">The sequence shown here is derived from an EMBL/GenBank/DDBJ whole genome shotgun (WGS) entry which is preliminary data.</text>
</comment>
<dbReference type="PANTHER" id="PTHR34946">
    <property type="entry name" value="OS03G0310200 PROTEIN"/>
    <property type="match status" value="1"/>
</dbReference>
<name>A0A835LDX1_9MAGN</name>
<accession>A0A835LDX1</accession>
<dbReference type="OrthoDB" id="1900138at2759"/>
<feature type="coiled-coil region" evidence="1">
    <location>
        <begin position="85"/>
        <end position="145"/>
    </location>
</feature>
<gene>
    <name evidence="2" type="ORF">IFM89_010400</name>
</gene>
<dbReference type="AlphaFoldDB" id="A0A835LDX1"/>
<evidence type="ECO:0000313" key="2">
    <source>
        <dbReference type="EMBL" id="KAF9591953.1"/>
    </source>
</evidence>
<keyword evidence="3" id="KW-1185">Reference proteome</keyword>
<dbReference type="EMBL" id="JADFTS010000008">
    <property type="protein sequence ID" value="KAF9591953.1"/>
    <property type="molecule type" value="Genomic_DNA"/>
</dbReference>
<keyword evidence="1" id="KW-0175">Coiled coil</keyword>
<dbReference type="GO" id="GO:0009630">
    <property type="term" value="P:gravitropism"/>
    <property type="evidence" value="ECO:0007669"/>
    <property type="project" value="TreeGrafter"/>
</dbReference>